<dbReference type="InterPro" id="IPR010585">
    <property type="entry name" value="DNA_repair_prot_XRCC4"/>
</dbReference>
<dbReference type="GO" id="GO:0006303">
    <property type="term" value="P:double-strand break repair via nonhomologous end joining"/>
    <property type="evidence" value="ECO:0007669"/>
    <property type="project" value="TreeGrafter"/>
</dbReference>
<proteinExistence type="predicted"/>
<dbReference type="Proteomes" id="UP001064489">
    <property type="component" value="Chromosome 1"/>
</dbReference>
<reference evidence="2" key="2">
    <citation type="submission" date="2023-02" db="EMBL/GenBank/DDBJ databases">
        <authorList>
            <person name="Swenson N.G."/>
            <person name="Wegrzyn J.L."/>
            <person name="Mcevoy S.L."/>
        </authorList>
    </citation>
    <scope>NUCLEOTIDE SEQUENCE</scope>
    <source>
        <strain evidence="2">91603</strain>
        <tissue evidence="2">Leaf</tissue>
    </source>
</reference>
<evidence type="ECO:0000313" key="3">
    <source>
        <dbReference type="Proteomes" id="UP001064489"/>
    </source>
</evidence>
<evidence type="ECO:0000313" key="2">
    <source>
        <dbReference type="EMBL" id="KAI9194565.1"/>
    </source>
</evidence>
<keyword evidence="3" id="KW-1185">Reference proteome</keyword>
<feature type="domain" description="XRCC4 N-terminal" evidence="1">
    <location>
        <begin position="25"/>
        <end position="95"/>
    </location>
</feature>
<dbReference type="PANTHER" id="PTHR28559:SF1">
    <property type="entry name" value="DNA REPAIR PROTEIN XRCC4"/>
    <property type="match status" value="1"/>
</dbReference>
<protein>
    <recommendedName>
        <fullName evidence="1">XRCC4 N-terminal domain-containing protein</fullName>
    </recommendedName>
</protein>
<name>A0AAD5JCP5_ACENE</name>
<accession>A0AAD5JCP5</accession>
<dbReference type="AlphaFoldDB" id="A0AAD5JCP5"/>
<evidence type="ECO:0000259" key="1">
    <source>
        <dbReference type="Pfam" id="PF06632"/>
    </source>
</evidence>
<dbReference type="EMBL" id="JAJSOW010000003">
    <property type="protein sequence ID" value="KAI9194565.1"/>
    <property type="molecule type" value="Genomic_DNA"/>
</dbReference>
<dbReference type="PANTHER" id="PTHR28559">
    <property type="entry name" value="DNA REPAIR PROTEIN XRCC4"/>
    <property type="match status" value="1"/>
</dbReference>
<sequence length="96" mass="10952">METTTRTTRRKHTCIKLEIPNSSAPIFVKGTWFNSHFDLSISDGLNAWLCNTTEEEVSDRATQWDQPVIEYNNLAERYLGFQMPGSIYTFTDAGDA</sequence>
<dbReference type="Pfam" id="PF06632">
    <property type="entry name" value="XRCC4"/>
    <property type="match status" value="1"/>
</dbReference>
<dbReference type="GO" id="GO:0010165">
    <property type="term" value="P:response to X-ray"/>
    <property type="evidence" value="ECO:0007669"/>
    <property type="project" value="TreeGrafter"/>
</dbReference>
<dbReference type="GO" id="GO:0003677">
    <property type="term" value="F:DNA binding"/>
    <property type="evidence" value="ECO:0007669"/>
    <property type="project" value="InterPro"/>
</dbReference>
<dbReference type="GO" id="GO:0006310">
    <property type="term" value="P:DNA recombination"/>
    <property type="evidence" value="ECO:0007669"/>
    <property type="project" value="InterPro"/>
</dbReference>
<dbReference type="InterPro" id="IPR053961">
    <property type="entry name" value="XRCC4_N"/>
</dbReference>
<gene>
    <name evidence="2" type="ORF">LWI28_007165</name>
</gene>
<dbReference type="GO" id="GO:0005958">
    <property type="term" value="C:DNA-dependent protein kinase-DNA ligase 4 complex"/>
    <property type="evidence" value="ECO:0007669"/>
    <property type="project" value="TreeGrafter"/>
</dbReference>
<dbReference type="GO" id="GO:0032807">
    <property type="term" value="C:DNA ligase IV complex"/>
    <property type="evidence" value="ECO:0007669"/>
    <property type="project" value="TreeGrafter"/>
</dbReference>
<comment type="caution">
    <text evidence="2">The sequence shown here is derived from an EMBL/GenBank/DDBJ whole genome shotgun (WGS) entry which is preliminary data.</text>
</comment>
<organism evidence="2 3">
    <name type="scientific">Acer negundo</name>
    <name type="common">Box elder</name>
    <dbReference type="NCBI Taxonomy" id="4023"/>
    <lineage>
        <taxon>Eukaryota</taxon>
        <taxon>Viridiplantae</taxon>
        <taxon>Streptophyta</taxon>
        <taxon>Embryophyta</taxon>
        <taxon>Tracheophyta</taxon>
        <taxon>Spermatophyta</taxon>
        <taxon>Magnoliopsida</taxon>
        <taxon>eudicotyledons</taxon>
        <taxon>Gunneridae</taxon>
        <taxon>Pentapetalae</taxon>
        <taxon>rosids</taxon>
        <taxon>malvids</taxon>
        <taxon>Sapindales</taxon>
        <taxon>Sapindaceae</taxon>
        <taxon>Hippocastanoideae</taxon>
        <taxon>Acereae</taxon>
        <taxon>Acer</taxon>
    </lineage>
</organism>
<reference evidence="2" key="1">
    <citation type="journal article" date="2022" name="Plant J.">
        <title>Strategies of tolerance reflected in two North American maple genomes.</title>
        <authorList>
            <person name="McEvoy S.L."/>
            <person name="Sezen U.U."/>
            <person name="Trouern-Trend A."/>
            <person name="McMahon S.M."/>
            <person name="Schaberg P.G."/>
            <person name="Yang J."/>
            <person name="Wegrzyn J.L."/>
            <person name="Swenson N.G."/>
        </authorList>
    </citation>
    <scope>NUCLEOTIDE SEQUENCE</scope>
    <source>
        <strain evidence="2">91603</strain>
    </source>
</reference>